<dbReference type="Gene3D" id="3.40.190.10">
    <property type="entry name" value="Periplasmic binding protein-like II"/>
    <property type="match status" value="1"/>
</dbReference>
<dbReference type="PANTHER" id="PTHR30290">
    <property type="entry name" value="PERIPLASMIC BINDING COMPONENT OF ABC TRANSPORTER"/>
    <property type="match status" value="1"/>
</dbReference>
<evidence type="ECO:0000313" key="5">
    <source>
        <dbReference type="EMBL" id="NMH78593.1"/>
    </source>
</evidence>
<dbReference type="Pfam" id="PF00496">
    <property type="entry name" value="SBP_bac_5"/>
    <property type="match status" value="1"/>
</dbReference>
<evidence type="ECO:0000256" key="3">
    <source>
        <dbReference type="SAM" id="SignalP"/>
    </source>
</evidence>
<proteinExistence type="predicted"/>
<dbReference type="InterPro" id="IPR030678">
    <property type="entry name" value="Peptide/Ni-bd"/>
</dbReference>
<dbReference type="PANTHER" id="PTHR30290:SF38">
    <property type="entry name" value="D,D-DIPEPTIDE-BINDING PERIPLASMIC PROTEIN DDPA-RELATED"/>
    <property type="match status" value="1"/>
</dbReference>
<dbReference type="InterPro" id="IPR000914">
    <property type="entry name" value="SBP_5_dom"/>
</dbReference>
<dbReference type="PIRSF" id="PIRSF002741">
    <property type="entry name" value="MppA"/>
    <property type="match status" value="1"/>
</dbReference>
<keyword evidence="6" id="KW-1185">Reference proteome</keyword>
<feature type="chain" id="PRO_5046639560" evidence="3">
    <location>
        <begin position="26"/>
        <end position="534"/>
    </location>
</feature>
<accession>A0ABX1RH71</accession>
<protein>
    <submittedName>
        <fullName evidence="5">ABC transporter substrate-binding protein</fullName>
    </submittedName>
</protein>
<organism evidence="5 6">
    <name type="scientific">Pseudonocardia xinjiangensis</name>
    <dbReference type="NCBI Taxonomy" id="75289"/>
    <lineage>
        <taxon>Bacteria</taxon>
        <taxon>Bacillati</taxon>
        <taxon>Actinomycetota</taxon>
        <taxon>Actinomycetes</taxon>
        <taxon>Pseudonocardiales</taxon>
        <taxon>Pseudonocardiaceae</taxon>
        <taxon>Pseudonocardia</taxon>
    </lineage>
</organism>
<feature type="signal peptide" evidence="3">
    <location>
        <begin position="1"/>
        <end position="25"/>
    </location>
</feature>
<comment type="caution">
    <text evidence="5">The sequence shown here is derived from an EMBL/GenBank/DDBJ whole genome shotgun (WGS) entry which is preliminary data.</text>
</comment>
<feature type="compositionally biased region" description="Low complexity" evidence="2">
    <location>
        <begin position="21"/>
        <end position="30"/>
    </location>
</feature>
<evidence type="ECO:0000259" key="4">
    <source>
        <dbReference type="Pfam" id="PF00496"/>
    </source>
</evidence>
<dbReference type="EMBL" id="JAAXKY010000047">
    <property type="protein sequence ID" value="NMH78593.1"/>
    <property type="molecule type" value="Genomic_DNA"/>
</dbReference>
<dbReference type="SUPFAM" id="SSF53850">
    <property type="entry name" value="Periplasmic binding protein-like II"/>
    <property type="match status" value="1"/>
</dbReference>
<keyword evidence="1 3" id="KW-0732">Signal</keyword>
<gene>
    <name evidence="5" type="ORF">HF577_16060</name>
</gene>
<reference evidence="5 6" key="1">
    <citation type="submission" date="2020-04" db="EMBL/GenBank/DDBJ databases">
        <authorList>
            <person name="Klaysubun C."/>
            <person name="Duangmal K."/>
            <person name="Lipun K."/>
        </authorList>
    </citation>
    <scope>NUCLEOTIDE SEQUENCE [LARGE SCALE GENOMIC DNA]</scope>
    <source>
        <strain evidence="5 6">JCM 11839</strain>
    </source>
</reference>
<sequence>MIWVLIACVGILTAACGSPAGSASAGPSSATLDTSRSFGGDPATEGTPTPGGVLRYGMDREPVALDPVVPGSQEAIYAIYDPLMRVNDKRELVPYLAQSMTTADRGRTWILKLRPGVQFQDGTPLDADAVLFNLKRQQDTVRSPGNVYAKQIASMTAVDDLTVQLVLQDPFGSFANAFALRSNDGTLGLMASPTAVRKWGNEYARHPVGAGPFEFVEWQPDSRIVVKKFANYWQKDKGLPYLDGVEFRPLPDTDSAYASLENGDIDMLFASYQTLLVRASKNPDLVTYYNPGNGGEFLYFNFTKPPFNDRRMREAVLAALNPQAMSATLYQGYMEPAQTPFSPDSPYFSREAADQYPKYDPDRARQLIADYKAGGGDPNFTLSSANNPTRAQFAEFVQAQWAAVGIDVKLNLQDLATFSSAVVQSGNFQMTTWVSGWPDPFPNLLQLLRTGGSGNYGDYSNPQVDSLLLDAVSTTDQAKRVEDYKQVQLIAGQDLAIGWYSRASTGLLATKNVKGVVLDIPTGPQMWATAWLSH</sequence>
<feature type="domain" description="Solute-binding protein family 5" evidence="4">
    <location>
        <begin position="91"/>
        <end position="454"/>
    </location>
</feature>
<evidence type="ECO:0000313" key="6">
    <source>
        <dbReference type="Proteomes" id="UP001296706"/>
    </source>
</evidence>
<name>A0ABX1RH71_9PSEU</name>
<evidence type="ECO:0000256" key="2">
    <source>
        <dbReference type="SAM" id="MobiDB-lite"/>
    </source>
</evidence>
<feature type="region of interest" description="Disordered" evidence="2">
    <location>
        <begin position="21"/>
        <end position="51"/>
    </location>
</feature>
<dbReference type="Proteomes" id="UP001296706">
    <property type="component" value="Unassembled WGS sequence"/>
</dbReference>
<evidence type="ECO:0000256" key="1">
    <source>
        <dbReference type="ARBA" id="ARBA00022729"/>
    </source>
</evidence>
<dbReference type="InterPro" id="IPR039424">
    <property type="entry name" value="SBP_5"/>
</dbReference>
<dbReference type="Gene3D" id="3.10.105.10">
    <property type="entry name" value="Dipeptide-binding Protein, Domain 3"/>
    <property type="match status" value="1"/>
</dbReference>